<sequence length="172" mass="17780">MVLHVVDVGRRCCPRAAPCWWQVPPCVGAATVGAAALAVGLPLAASQRVAVPAASKGDSPGRVAAPCGLTTGSHPLWPGRGCCLHPQAPPILALAMPMGGRACWRLPLHGALDMPGRPVAGGLSRSRLPRHDRGWPALHGGWPWLATPTWGLAVAGHPCSSLPSPRKHSKNA</sequence>
<dbReference type="AlphaFoldDB" id="A0A426YPB7"/>
<accession>A0A426YPB7</accession>
<dbReference type="Proteomes" id="UP000287651">
    <property type="component" value="Unassembled WGS sequence"/>
</dbReference>
<organism evidence="1 2">
    <name type="scientific">Ensete ventricosum</name>
    <name type="common">Abyssinian banana</name>
    <name type="synonym">Musa ensete</name>
    <dbReference type="NCBI Taxonomy" id="4639"/>
    <lineage>
        <taxon>Eukaryota</taxon>
        <taxon>Viridiplantae</taxon>
        <taxon>Streptophyta</taxon>
        <taxon>Embryophyta</taxon>
        <taxon>Tracheophyta</taxon>
        <taxon>Spermatophyta</taxon>
        <taxon>Magnoliopsida</taxon>
        <taxon>Liliopsida</taxon>
        <taxon>Zingiberales</taxon>
        <taxon>Musaceae</taxon>
        <taxon>Ensete</taxon>
    </lineage>
</organism>
<evidence type="ECO:0000313" key="2">
    <source>
        <dbReference type="Proteomes" id="UP000287651"/>
    </source>
</evidence>
<gene>
    <name evidence="1" type="ORF">B296_00034388</name>
</gene>
<reference evidence="1 2" key="1">
    <citation type="journal article" date="2014" name="Agronomy (Basel)">
        <title>A Draft Genome Sequence for Ensete ventricosum, the Drought-Tolerant Tree Against Hunger.</title>
        <authorList>
            <person name="Harrison J."/>
            <person name="Moore K.A."/>
            <person name="Paszkiewicz K."/>
            <person name="Jones T."/>
            <person name="Grant M."/>
            <person name="Ambacheew D."/>
            <person name="Muzemil S."/>
            <person name="Studholme D.J."/>
        </authorList>
    </citation>
    <scope>NUCLEOTIDE SEQUENCE [LARGE SCALE GENOMIC DNA]</scope>
</reference>
<evidence type="ECO:0000313" key="1">
    <source>
        <dbReference type="EMBL" id="RRT53562.1"/>
    </source>
</evidence>
<proteinExistence type="predicted"/>
<dbReference type="EMBL" id="AMZH03011079">
    <property type="protein sequence ID" value="RRT53562.1"/>
    <property type="molecule type" value="Genomic_DNA"/>
</dbReference>
<protein>
    <submittedName>
        <fullName evidence="1">Uncharacterized protein</fullName>
    </submittedName>
</protein>
<comment type="caution">
    <text evidence="1">The sequence shown here is derived from an EMBL/GenBank/DDBJ whole genome shotgun (WGS) entry which is preliminary data.</text>
</comment>
<name>A0A426YPB7_ENSVE</name>